<organism evidence="3 4">
    <name type="scientific">Sphagnum troendelagicum</name>
    <dbReference type="NCBI Taxonomy" id="128251"/>
    <lineage>
        <taxon>Eukaryota</taxon>
        <taxon>Viridiplantae</taxon>
        <taxon>Streptophyta</taxon>
        <taxon>Embryophyta</taxon>
        <taxon>Bryophyta</taxon>
        <taxon>Sphagnophytina</taxon>
        <taxon>Sphagnopsida</taxon>
        <taxon>Sphagnales</taxon>
        <taxon>Sphagnaceae</taxon>
        <taxon>Sphagnum</taxon>
    </lineage>
</organism>
<dbReference type="NCBIfam" id="NF003952">
    <property type="entry name" value="PRK05450.1-5"/>
    <property type="match status" value="1"/>
</dbReference>
<evidence type="ECO:0008006" key="5">
    <source>
        <dbReference type="Google" id="ProtNLM"/>
    </source>
</evidence>
<reference evidence="3" key="1">
    <citation type="submission" date="2024-02" db="EMBL/GenBank/DDBJ databases">
        <authorList>
            <consortium name="ELIXIR-Norway"/>
            <consortium name="Elixir Norway"/>
        </authorList>
    </citation>
    <scope>NUCLEOTIDE SEQUENCE</scope>
</reference>
<dbReference type="Pfam" id="PF02348">
    <property type="entry name" value="CTP_transf_3"/>
    <property type="match status" value="1"/>
</dbReference>
<accession>A0ABP0USJ6</accession>
<protein>
    <recommendedName>
        <fullName evidence="5">3-deoxy-manno-octulosonate cytidylyltransferase</fullName>
    </recommendedName>
</protein>
<evidence type="ECO:0000313" key="4">
    <source>
        <dbReference type="Proteomes" id="UP001497512"/>
    </source>
</evidence>
<name>A0ABP0USJ6_9BRYO</name>
<dbReference type="CDD" id="cd02517">
    <property type="entry name" value="CMP-KDO-Synthetase"/>
    <property type="match status" value="1"/>
</dbReference>
<dbReference type="InterPro" id="IPR003329">
    <property type="entry name" value="Cytidylyl_trans"/>
</dbReference>
<dbReference type="Proteomes" id="UP001497512">
    <property type="component" value="Chromosome 6"/>
</dbReference>
<dbReference type="NCBIfam" id="NF003950">
    <property type="entry name" value="PRK05450.1-3"/>
    <property type="match status" value="1"/>
</dbReference>
<dbReference type="PANTHER" id="PTHR42866:SF2">
    <property type="entry name" value="3-DEOXY-MANNO-OCTULOSONATE CYTIDYLYLTRANSFERASE, MITOCHONDRIAL"/>
    <property type="match status" value="1"/>
</dbReference>
<dbReference type="SUPFAM" id="SSF53448">
    <property type="entry name" value="Nucleotide-diphospho-sugar transferases"/>
    <property type="match status" value="1"/>
</dbReference>
<dbReference type="HAMAP" id="MF_00057">
    <property type="entry name" value="KdsB"/>
    <property type="match status" value="1"/>
</dbReference>
<dbReference type="NCBIfam" id="NF009905">
    <property type="entry name" value="PRK13368.1"/>
    <property type="match status" value="1"/>
</dbReference>
<evidence type="ECO:0000313" key="3">
    <source>
        <dbReference type="EMBL" id="CAK9229018.1"/>
    </source>
</evidence>
<keyword evidence="4" id="KW-1185">Reference proteome</keyword>
<dbReference type="PANTHER" id="PTHR42866">
    <property type="entry name" value="3-DEOXY-MANNO-OCTULOSONATE CYTIDYLYLTRANSFERASE"/>
    <property type="match status" value="1"/>
</dbReference>
<sequence length="283" mass="30845">MAPSLLQSAVAGGAAVISLTAAAYFYRCSLCSVGRRRAVGIIPARFQSSRFEGKPLAHILGKPMIQRTWEQAVQATALEAVVVATDDERIADCCRGFGATVVMTSQSCENGTVRCSEALGKLKTKYNIVVNIQGDEPLIDPAIIDGVVLALQRAPDAVYSTAVTALKPEDALDTNRVKCVTDQNGYAIYFSRGLVPHNKKGTVNTRFPYLLHLGIQCYDAKFLAVYANMKPTPLQLQEDLEQLKVLENGYKMKVIKVDHDAHGVDTPEDLAKIEALMQSHHIL</sequence>
<keyword evidence="1" id="KW-0808">Transferase</keyword>
<gene>
    <name evidence="3" type="ORF">CSSPTR1EN2_LOCUS19523</name>
</gene>
<evidence type="ECO:0000256" key="1">
    <source>
        <dbReference type="ARBA" id="ARBA00022679"/>
    </source>
</evidence>
<keyword evidence="2" id="KW-0548">Nucleotidyltransferase</keyword>
<evidence type="ECO:0000256" key="2">
    <source>
        <dbReference type="ARBA" id="ARBA00022695"/>
    </source>
</evidence>
<dbReference type="InterPro" id="IPR029044">
    <property type="entry name" value="Nucleotide-diphossugar_trans"/>
</dbReference>
<dbReference type="InterPro" id="IPR004528">
    <property type="entry name" value="KdsB"/>
</dbReference>
<dbReference type="Gene3D" id="3.90.550.10">
    <property type="entry name" value="Spore Coat Polysaccharide Biosynthesis Protein SpsA, Chain A"/>
    <property type="match status" value="1"/>
</dbReference>
<proteinExistence type="inferred from homology"/>
<dbReference type="EMBL" id="OZ019898">
    <property type="protein sequence ID" value="CAK9229018.1"/>
    <property type="molecule type" value="Genomic_DNA"/>
</dbReference>
<dbReference type="NCBIfam" id="TIGR00466">
    <property type="entry name" value="kdsB"/>
    <property type="match status" value="1"/>
</dbReference>